<accession>A0A8S5PVY1</accession>
<dbReference type="EMBL" id="BK015527">
    <property type="protein sequence ID" value="DAE11199.1"/>
    <property type="molecule type" value="Genomic_DNA"/>
</dbReference>
<evidence type="ECO:0000313" key="1">
    <source>
        <dbReference type="EMBL" id="DAE11199.1"/>
    </source>
</evidence>
<protein>
    <submittedName>
        <fullName evidence="1">Chromosomal replication initiator protein</fullName>
    </submittedName>
</protein>
<name>A0A8S5PVY1_9CAUD</name>
<organism evidence="1">
    <name type="scientific">Myoviridae sp. ctcFb5</name>
    <dbReference type="NCBI Taxonomy" id="2825137"/>
    <lineage>
        <taxon>Viruses</taxon>
        <taxon>Duplodnaviria</taxon>
        <taxon>Heunggongvirae</taxon>
        <taxon>Uroviricota</taxon>
        <taxon>Caudoviricetes</taxon>
    </lineage>
</organism>
<reference evidence="1" key="1">
    <citation type="journal article" date="2021" name="Proc. Natl. Acad. Sci. U.S.A.">
        <title>A Catalog of Tens of Thousands of Viruses from Human Metagenomes Reveals Hidden Associations with Chronic Diseases.</title>
        <authorList>
            <person name="Tisza M.J."/>
            <person name="Buck C.B."/>
        </authorList>
    </citation>
    <scope>NUCLEOTIDE SEQUENCE</scope>
    <source>
        <strain evidence="1">CtcFb5</strain>
    </source>
</reference>
<sequence>MCICCNGVHKSKNKNQKIMCKSEFFFKVLSLTEQETEVPRDRILGPQRDTETTDARHIIVILLSEAGMYPEQIAACIRKTSRCVRYLMSRNITSPMVRIILEKLRKQVGNIR</sequence>
<proteinExistence type="predicted"/>